<protein>
    <submittedName>
        <fullName evidence="2">Integrase core domain containing protein</fullName>
    </submittedName>
</protein>
<reference evidence="2" key="2">
    <citation type="submission" date="2015-06" db="UniProtKB">
        <authorList>
            <consortium name="EnsemblPlants"/>
        </authorList>
    </citation>
    <scope>IDENTIFICATION</scope>
    <source>
        <strain evidence="2">DM1-3 516 R44</strain>
    </source>
</reference>
<sequence>MEAKMDQKVQAVHKRLNPFELRVLERPDPTTDISSFRTELASLRADVDAILATPAVELQAAPFALGDDTVLGALFSGDDAEEKPDPARAHDEQLRQQRAREMIAGASSSMLVRIDVSTTEGAVRVTDSTTDGVVLV</sequence>
<evidence type="ECO:0000313" key="3">
    <source>
        <dbReference type="Proteomes" id="UP000011115"/>
    </source>
</evidence>
<keyword evidence="3" id="KW-1185">Reference proteome</keyword>
<feature type="compositionally biased region" description="Basic and acidic residues" evidence="1">
    <location>
        <begin position="83"/>
        <end position="96"/>
    </location>
</feature>
<dbReference type="Gramene" id="PGSC0003DMT400092670">
    <property type="protein sequence ID" value="PGSC0003DMT400092670"/>
    <property type="gene ID" value="PGSC0003DMG400042241"/>
</dbReference>
<dbReference type="HOGENOM" id="CLU_028647_6_2_1"/>
<dbReference type="PaxDb" id="4113-PGSC0003DMT400092670"/>
<evidence type="ECO:0000256" key="1">
    <source>
        <dbReference type="SAM" id="MobiDB-lite"/>
    </source>
</evidence>
<organism evidence="2 3">
    <name type="scientific">Solanum tuberosum</name>
    <name type="common">Potato</name>
    <dbReference type="NCBI Taxonomy" id="4113"/>
    <lineage>
        <taxon>Eukaryota</taxon>
        <taxon>Viridiplantae</taxon>
        <taxon>Streptophyta</taxon>
        <taxon>Embryophyta</taxon>
        <taxon>Tracheophyta</taxon>
        <taxon>Spermatophyta</taxon>
        <taxon>Magnoliopsida</taxon>
        <taxon>eudicotyledons</taxon>
        <taxon>Gunneridae</taxon>
        <taxon>Pentapetalae</taxon>
        <taxon>asterids</taxon>
        <taxon>lamiids</taxon>
        <taxon>Solanales</taxon>
        <taxon>Solanaceae</taxon>
        <taxon>Solanoideae</taxon>
        <taxon>Solaneae</taxon>
        <taxon>Solanum</taxon>
    </lineage>
</organism>
<name>M1DQA7_SOLTU</name>
<evidence type="ECO:0000313" key="2">
    <source>
        <dbReference type="EnsemblPlants" id="PGSC0003DMT400092670"/>
    </source>
</evidence>
<dbReference type="InParanoid" id="M1DQA7"/>
<proteinExistence type="predicted"/>
<reference evidence="3" key="1">
    <citation type="journal article" date="2011" name="Nature">
        <title>Genome sequence and analysis of the tuber crop potato.</title>
        <authorList>
            <consortium name="The Potato Genome Sequencing Consortium"/>
        </authorList>
    </citation>
    <scope>NUCLEOTIDE SEQUENCE [LARGE SCALE GENOMIC DNA]</scope>
    <source>
        <strain evidence="3">cv. DM1-3 516 R44</strain>
    </source>
</reference>
<dbReference type="EnsemblPlants" id="PGSC0003DMT400092670">
    <property type="protein sequence ID" value="PGSC0003DMT400092670"/>
    <property type="gene ID" value="PGSC0003DMG400042241"/>
</dbReference>
<dbReference type="AlphaFoldDB" id="M1DQA7"/>
<dbReference type="Proteomes" id="UP000011115">
    <property type="component" value="Unassembled WGS sequence"/>
</dbReference>
<accession>M1DQA7</accession>
<feature type="region of interest" description="Disordered" evidence="1">
    <location>
        <begin position="76"/>
        <end position="96"/>
    </location>
</feature>